<comment type="caution">
    <text evidence="7">The sequence shown here is derived from an EMBL/GenBank/DDBJ whole genome shotgun (WGS) entry which is preliminary data.</text>
</comment>
<proteinExistence type="predicted"/>
<dbReference type="InterPro" id="IPR011547">
    <property type="entry name" value="SLC26A/SulP_dom"/>
</dbReference>
<feature type="transmembrane region" description="Helical" evidence="5">
    <location>
        <begin position="42"/>
        <end position="59"/>
    </location>
</feature>
<comment type="subcellular location">
    <subcellularLocation>
        <location evidence="1">Membrane</location>
        <topology evidence="1">Multi-pass membrane protein</topology>
    </subcellularLocation>
</comment>
<dbReference type="GO" id="GO:0055085">
    <property type="term" value="P:transmembrane transport"/>
    <property type="evidence" value="ECO:0007669"/>
    <property type="project" value="InterPro"/>
</dbReference>
<evidence type="ECO:0000256" key="5">
    <source>
        <dbReference type="SAM" id="Phobius"/>
    </source>
</evidence>
<dbReference type="PANTHER" id="PTHR11814">
    <property type="entry name" value="SULFATE TRANSPORTER"/>
    <property type="match status" value="1"/>
</dbReference>
<dbReference type="Pfam" id="PF00916">
    <property type="entry name" value="Sulfate_transp"/>
    <property type="match status" value="1"/>
</dbReference>
<keyword evidence="3 5" id="KW-1133">Transmembrane helix</keyword>
<feature type="transmembrane region" description="Helical" evidence="5">
    <location>
        <begin position="231"/>
        <end position="257"/>
    </location>
</feature>
<evidence type="ECO:0000256" key="2">
    <source>
        <dbReference type="ARBA" id="ARBA00022692"/>
    </source>
</evidence>
<keyword evidence="4 5" id="KW-0472">Membrane</keyword>
<feature type="transmembrane region" description="Helical" evidence="5">
    <location>
        <begin position="12"/>
        <end position="36"/>
    </location>
</feature>
<feature type="transmembrane region" description="Helical" evidence="5">
    <location>
        <begin position="121"/>
        <end position="140"/>
    </location>
</feature>
<evidence type="ECO:0000259" key="6">
    <source>
        <dbReference type="PROSITE" id="PS50801"/>
    </source>
</evidence>
<evidence type="ECO:0000256" key="3">
    <source>
        <dbReference type="ARBA" id="ARBA00022989"/>
    </source>
</evidence>
<feature type="transmembrane region" description="Helical" evidence="5">
    <location>
        <begin position="90"/>
        <end position="109"/>
    </location>
</feature>
<dbReference type="SUPFAM" id="SSF52091">
    <property type="entry name" value="SpoIIaa-like"/>
    <property type="match status" value="1"/>
</dbReference>
<dbReference type="GO" id="GO:0016020">
    <property type="term" value="C:membrane"/>
    <property type="evidence" value="ECO:0007669"/>
    <property type="project" value="UniProtKB-SubCell"/>
</dbReference>
<dbReference type="PROSITE" id="PS50801">
    <property type="entry name" value="STAS"/>
    <property type="match status" value="1"/>
</dbReference>
<dbReference type="Gene3D" id="3.30.750.24">
    <property type="entry name" value="STAS domain"/>
    <property type="match status" value="1"/>
</dbReference>
<sequence>MPAGAPQWRRSLPADLVAGATTALVGIPQVMGFALVAGINPVYGLYTATFSTAIAAFLTGSSYLKVILSNVLAVSIYSVLAPVPEADVPATLFVLTLLVGLFQLGFGLVRAGSLTRFISNAVLTGFVIGAALLIILGQLGNLTGYEPQRHAVQALVVLDLIDHAGEIQPQALAVGLLTIALVLVFRRVPRLNFVALLLPIIIATLLARAAFPDVALVGDISTIPAGLPIPAIPNLALAPGLLVPALALAIIGLVMAVGVTETTPERDGTIADVNRDFSGQGITNILASFLQCAPAAGSLSATALNVSAGAETRAANLISGALVGVIIVLAGPLAELIPLPALAGLLILIGIELMYQPREIVCICKYSRSGRWAMVATFISTQVLPLQYSIYIGVFLSLAIYLVTSTREATVVRLVPAGGGMFREEPPPARLPTGDLTVLSVSGSVYFATLRAMERSLPSPEGAEDAVVVLALRGRVEVGSGLFRMLERYARQVAARRNRLILAEVDPRLLAGLEETGAAAAIGRENIFLATPVIGESLMEAIRAAEALVREKP</sequence>
<dbReference type="InterPro" id="IPR036513">
    <property type="entry name" value="STAS_dom_sf"/>
</dbReference>
<dbReference type="InterPro" id="IPR001902">
    <property type="entry name" value="SLC26A/SulP_fam"/>
</dbReference>
<feature type="domain" description="STAS" evidence="6">
    <location>
        <begin position="435"/>
        <end position="545"/>
    </location>
</feature>
<organism evidence="7 8">
    <name type="scientific">Methanoculleus marisnigri</name>
    <dbReference type="NCBI Taxonomy" id="2198"/>
    <lineage>
        <taxon>Archaea</taxon>
        <taxon>Methanobacteriati</taxon>
        <taxon>Methanobacteriota</taxon>
        <taxon>Stenosarchaea group</taxon>
        <taxon>Methanomicrobia</taxon>
        <taxon>Methanomicrobiales</taxon>
        <taxon>Methanomicrobiaceae</taxon>
        <taxon>Methanoculleus</taxon>
    </lineage>
</organism>
<feature type="transmembrane region" description="Helical" evidence="5">
    <location>
        <begin position="192"/>
        <end position="211"/>
    </location>
</feature>
<reference evidence="8" key="1">
    <citation type="journal article" date="2015" name="MBio">
        <title>Genome-Resolved Metagenomic Analysis Reveals Roles for Candidate Phyla and Other Microbial Community Members in Biogeochemical Transformations in Oil Reservoirs.</title>
        <authorList>
            <person name="Hu P."/>
            <person name="Tom L."/>
            <person name="Singh A."/>
            <person name="Thomas B.C."/>
            <person name="Baker B.J."/>
            <person name="Piceno Y.M."/>
            <person name="Andersen G.L."/>
            <person name="Banfield J.F."/>
        </authorList>
    </citation>
    <scope>NUCLEOTIDE SEQUENCE [LARGE SCALE GENOMIC DNA]</scope>
</reference>
<dbReference type="AlphaFoldDB" id="A0A101GPG7"/>
<evidence type="ECO:0000256" key="4">
    <source>
        <dbReference type="ARBA" id="ARBA00023136"/>
    </source>
</evidence>
<dbReference type="Proteomes" id="UP000054323">
    <property type="component" value="Unassembled WGS sequence"/>
</dbReference>
<evidence type="ECO:0000313" key="7">
    <source>
        <dbReference type="EMBL" id="KUK62240.1"/>
    </source>
</evidence>
<protein>
    <submittedName>
        <fullName evidence="7">Sulfate transporter</fullName>
    </submittedName>
</protein>
<accession>A0A101GPG7</accession>
<feature type="transmembrane region" description="Helical" evidence="5">
    <location>
        <begin position="314"/>
        <end position="331"/>
    </location>
</feature>
<dbReference type="PATRIC" id="fig|2198.4.peg.1040"/>
<dbReference type="EMBL" id="LGGD01000074">
    <property type="protein sequence ID" value="KUK62240.1"/>
    <property type="molecule type" value="Genomic_DNA"/>
</dbReference>
<evidence type="ECO:0000256" key="1">
    <source>
        <dbReference type="ARBA" id="ARBA00004141"/>
    </source>
</evidence>
<evidence type="ECO:0000313" key="8">
    <source>
        <dbReference type="Proteomes" id="UP000054323"/>
    </source>
</evidence>
<name>A0A101GPG7_9EURY</name>
<dbReference type="InterPro" id="IPR002645">
    <property type="entry name" value="STAS_dom"/>
</dbReference>
<feature type="transmembrane region" description="Helical" evidence="5">
    <location>
        <begin position="375"/>
        <end position="403"/>
    </location>
</feature>
<keyword evidence="2 5" id="KW-0812">Transmembrane</keyword>
<gene>
    <name evidence="7" type="ORF">XD82_0761</name>
</gene>
<feature type="transmembrane region" description="Helical" evidence="5">
    <location>
        <begin position="167"/>
        <end position="185"/>
    </location>
</feature>